<reference evidence="4" key="1">
    <citation type="submission" date="2014-12" db="EMBL/GenBank/DDBJ databases">
        <title>The draft genome of the Tatumella morbirosei type strain, LMG23360T isolated from pineapple rot.</title>
        <authorList>
            <person name="Smits T.H."/>
            <person name="Palmer M."/>
            <person name="Venter S.N."/>
            <person name="Duffy B."/>
            <person name="Steenkamp E.T."/>
            <person name="Chan W.Y."/>
            <person name="Coutinho T.A."/>
            <person name="Coetzee M.P."/>
            <person name="De Maayer P."/>
        </authorList>
    </citation>
    <scope>NUCLEOTIDE SEQUENCE [LARGE SCALE GENOMIC DNA]</scope>
    <source>
        <strain evidence="4">LMG 23360</strain>
    </source>
</reference>
<keyword evidence="5" id="KW-1185">Reference proteome</keyword>
<proteinExistence type="predicted"/>
<evidence type="ECO:0000256" key="2">
    <source>
        <dbReference type="SAM" id="SignalP"/>
    </source>
</evidence>
<evidence type="ECO:0000313" key="4">
    <source>
        <dbReference type="EMBL" id="KGD78433.1"/>
    </source>
</evidence>
<dbReference type="SUPFAM" id="SSF159871">
    <property type="entry name" value="YdgH-like"/>
    <property type="match status" value="1"/>
</dbReference>
<dbReference type="InterPro" id="IPR036275">
    <property type="entry name" value="YdgH-like_sf"/>
</dbReference>
<dbReference type="eggNOG" id="ENOG5032Z5T">
    <property type="taxonomic scope" value="Bacteria"/>
</dbReference>
<dbReference type="InterPro" id="IPR025543">
    <property type="entry name" value="Dodecin-like"/>
</dbReference>
<accession>A0A095UVT1</accession>
<name>A0A095UVT1_9GAMM</name>
<dbReference type="RefSeq" id="WP_038016820.1">
    <property type="nucleotide sequence ID" value="NZ_JPKR02000005.1"/>
</dbReference>
<protein>
    <submittedName>
        <fullName evidence="4">Membrane protein</fullName>
    </submittedName>
</protein>
<dbReference type="Gene3D" id="3.30.1660.10">
    <property type="entry name" value="Flavin-binding protein dodecin"/>
    <property type="match status" value="1"/>
</dbReference>
<dbReference type="STRING" id="642227.HA49_03420"/>
<dbReference type="OrthoDB" id="6540189at2"/>
<organism evidence="4 5">
    <name type="scientific">Tatumella morbirosei</name>
    <dbReference type="NCBI Taxonomy" id="642227"/>
    <lineage>
        <taxon>Bacteria</taxon>
        <taxon>Pseudomonadati</taxon>
        <taxon>Pseudomonadota</taxon>
        <taxon>Gammaproteobacteria</taxon>
        <taxon>Enterobacterales</taxon>
        <taxon>Erwiniaceae</taxon>
        <taxon>Tatumella</taxon>
    </lineage>
</organism>
<keyword evidence="1 2" id="KW-0732">Signal</keyword>
<dbReference type="PANTHER" id="PTHR34156">
    <property type="entry name" value="OUTER MEMBRANE PROTEIN-RELATED-RELATED"/>
    <property type="match status" value="1"/>
</dbReference>
<dbReference type="Pfam" id="PF07338">
    <property type="entry name" value="YdgH_BhsA-like"/>
    <property type="match status" value="1"/>
</dbReference>
<evidence type="ECO:0000259" key="3">
    <source>
        <dbReference type="Pfam" id="PF07338"/>
    </source>
</evidence>
<feature type="chain" id="PRO_5001919056" evidence="2">
    <location>
        <begin position="23"/>
        <end position="87"/>
    </location>
</feature>
<dbReference type="EMBL" id="JPKR02000005">
    <property type="protein sequence ID" value="KGD78433.1"/>
    <property type="molecule type" value="Genomic_DNA"/>
</dbReference>
<dbReference type="InterPro" id="IPR051096">
    <property type="entry name" value="BhsA/McbA_stress_biofilm_assoc"/>
</dbReference>
<dbReference type="Proteomes" id="UP000029577">
    <property type="component" value="Unassembled WGS sequence"/>
</dbReference>
<sequence>MKIKAGLAMVSVLSALSFSTFAAQSVSSEQARGMQSFGVITVSGINASPSDINEQLNNKATSLGAKAYHVTEAYINGNYHETAIIYK</sequence>
<evidence type="ECO:0000313" key="5">
    <source>
        <dbReference type="Proteomes" id="UP000029577"/>
    </source>
</evidence>
<evidence type="ECO:0000256" key="1">
    <source>
        <dbReference type="ARBA" id="ARBA00022729"/>
    </source>
</evidence>
<gene>
    <name evidence="4" type="ORF">HA49_03420</name>
</gene>
<dbReference type="InterPro" id="IPR010854">
    <property type="entry name" value="YdgH/BhsA/McbA-like_dom"/>
</dbReference>
<feature type="signal peptide" evidence="2">
    <location>
        <begin position="1"/>
        <end position="22"/>
    </location>
</feature>
<feature type="domain" description="YdgH/BhsA/McbA-like" evidence="3">
    <location>
        <begin position="34"/>
        <end position="87"/>
    </location>
</feature>
<dbReference type="AlphaFoldDB" id="A0A095UVT1"/>
<comment type="caution">
    <text evidence="4">The sequence shown here is derived from an EMBL/GenBank/DDBJ whole genome shotgun (WGS) entry which is preliminary data.</text>
</comment>